<gene>
    <name evidence="1" type="ORF">BOKJ2_LOCUS411</name>
</gene>
<comment type="caution">
    <text evidence="1">The sequence shown here is derived from an EMBL/GenBank/DDBJ whole genome shotgun (WGS) entry which is preliminary data.</text>
</comment>
<proteinExistence type="predicted"/>
<sequence>MKTVQLAQEIEKLASKAPSNATIVDQLQQIQHETEQFMENLLIIHSTEAPSQALEFTQKIHKWMTNLTLDLIKQQKVYSRINPKEVILNTMKCLS</sequence>
<dbReference type="Proteomes" id="UP000614601">
    <property type="component" value="Unassembled WGS sequence"/>
</dbReference>
<reference evidence="1" key="1">
    <citation type="submission" date="2020-09" db="EMBL/GenBank/DDBJ databases">
        <authorList>
            <person name="Kikuchi T."/>
        </authorList>
    </citation>
    <scope>NUCLEOTIDE SEQUENCE</scope>
    <source>
        <strain evidence="1">SH1</strain>
    </source>
</reference>
<protein>
    <submittedName>
        <fullName evidence="1">Uncharacterized protein</fullName>
    </submittedName>
</protein>
<dbReference type="EMBL" id="CAJFCW020000001">
    <property type="protein sequence ID" value="CAG9078905.1"/>
    <property type="molecule type" value="Genomic_DNA"/>
</dbReference>
<organism evidence="1 2">
    <name type="scientific">Bursaphelenchus okinawaensis</name>
    <dbReference type="NCBI Taxonomy" id="465554"/>
    <lineage>
        <taxon>Eukaryota</taxon>
        <taxon>Metazoa</taxon>
        <taxon>Ecdysozoa</taxon>
        <taxon>Nematoda</taxon>
        <taxon>Chromadorea</taxon>
        <taxon>Rhabditida</taxon>
        <taxon>Tylenchina</taxon>
        <taxon>Tylenchomorpha</taxon>
        <taxon>Aphelenchoidea</taxon>
        <taxon>Aphelenchoididae</taxon>
        <taxon>Bursaphelenchus</taxon>
    </lineage>
</organism>
<evidence type="ECO:0000313" key="2">
    <source>
        <dbReference type="Proteomes" id="UP000614601"/>
    </source>
</evidence>
<dbReference type="Proteomes" id="UP000783686">
    <property type="component" value="Unassembled WGS sequence"/>
</dbReference>
<name>A0A811JR50_9BILA</name>
<dbReference type="EMBL" id="CAJFDH010000001">
    <property type="protein sequence ID" value="CAD5205727.1"/>
    <property type="molecule type" value="Genomic_DNA"/>
</dbReference>
<evidence type="ECO:0000313" key="1">
    <source>
        <dbReference type="EMBL" id="CAD5205727.1"/>
    </source>
</evidence>
<keyword evidence="2" id="KW-1185">Reference proteome</keyword>
<dbReference type="AlphaFoldDB" id="A0A811JR50"/>
<accession>A0A811JR50</accession>